<dbReference type="Proteomes" id="UP001275436">
    <property type="component" value="Unassembled WGS sequence"/>
</dbReference>
<accession>A0ABQ5TF32</accession>
<evidence type="ECO:0000313" key="2">
    <source>
        <dbReference type="EMBL" id="GLO65466.1"/>
    </source>
</evidence>
<reference evidence="2 3" key="1">
    <citation type="submission" date="2023-02" db="EMBL/GenBank/DDBJ databases">
        <title>Oceanobacillus kimchii IFOP_LL358 isolated form Alexandrium catenella lab strain.</title>
        <authorList>
            <person name="Gajardo G."/>
            <person name="Ueki S."/>
            <person name="Maruyama F."/>
        </authorList>
    </citation>
    <scope>NUCLEOTIDE SEQUENCE [LARGE SCALE GENOMIC DNA]</scope>
    <source>
        <strain evidence="2 3">IFOP_LL358</strain>
    </source>
</reference>
<evidence type="ECO:0000313" key="3">
    <source>
        <dbReference type="Proteomes" id="UP001275436"/>
    </source>
</evidence>
<gene>
    <name evidence="2" type="ORF">MACH08_12500</name>
</gene>
<proteinExistence type="predicted"/>
<sequence>MEDNQKRKKDNKRLWWILVSVIIITGVGSSIFFFNFFGIGLDALNNSDTAGSVEQKDLSVEEEEKINTVRSTLGESHQELGDFVSSTHEFYNDTTGYGGINNLDWEEQRIKSKQVINEIEKLLGDVTDEPLRKDLNSIVTLSKQTIEEDVELVRLLHRYFHDLDIALNDYTTYDRIWNVTETLK</sequence>
<comment type="caution">
    <text evidence="2">The sequence shown here is derived from an EMBL/GenBank/DDBJ whole genome shotgun (WGS) entry which is preliminary data.</text>
</comment>
<dbReference type="EMBL" id="BSKO01000001">
    <property type="protein sequence ID" value="GLO65466.1"/>
    <property type="molecule type" value="Genomic_DNA"/>
</dbReference>
<organism evidence="2 3">
    <name type="scientific">Oceanobacillus kimchii</name>
    <dbReference type="NCBI Taxonomy" id="746691"/>
    <lineage>
        <taxon>Bacteria</taxon>
        <taxon>Bacillati</taxon>
        <taxon>Bacillota</taxon>
        <taxon>Bacilli</taxon>
        <taxon>Bacillales</taxon>
        <taxon>Bacillaceae</taxon>
        <taxon>Oceanobacillus</taxon>
    </lineage>
</organism>
<keyword evidence="1" id="KW-1133">Transmembrane helix</keyword>
<dbReference type="RefSeq" id="WP_069685762.1">
    <property type="nucleotide sequence ID" value="NZ_BSKO01000001.1"/>
</dbReference>
<keyword evidence="1" id="KW-0812">Transmembrane</keyword>
<evidence type="ECO:0000256" key="1">
    <source>
        <dbReference type="SAM" id="Phobius"/>
    </source>
</evidence>
<protein>
    <submittedName>
        <fullName evidence="2">Uncharacterized protein</fullName>
    </submittedName>
</protein>
<name>A0ABQ5TF32_9BACI</name>
<keyword evidence="3" id="KW-1185">Reference proteome</keyword>
<keyword evidence="1" id="KW-0472">Membrane</keyword>
<feature type="transmembrane region" description="Helical" evidence="1">
    <location>
        <begin position="14"/>
        <end position="37"/>
    </location>
</feature>